<dbReference type="KEGG" id="ndv:NDEV_0966"/>
<dbReference type="AlphaFoldDB" id="A0A128A306"/>
<keyword evidence="3" id="KW-1185">Reference proteome</keyword>
<evidence type="ECO:0000313" key="2">
    <source>
        <dbReference type="EMBL" id="CUR51731.1"/>
    </source>
</evidence>
<gene>
    <name evidence="2" type="ORF">NDEV_0966</name>
</gene>
<name>A0A128A306_9ARCH</name>
<keyword evidence="1" id="KW-1133">Transmembrane helix</keyword>
<dbReference type="Proteomes" id="UP000196239">
    <property type="component" value="Chromosome 1"/>
</dbReference>
<protein>
    <submittedName>
        <fullName evidence="2">Uncharacterized protein</fullName>
    </submittedName>
</protein>
<dbReference type="EMBL" id="LN890280">
    <property type="protein sequence ID" value="CUR51731.1"/>
    <property type="molecule type" value="Genomic_DNA"/>
</dbReference>
<keyword evidence="1" id="KW-0472">Membrane</keyword>
<reference evidence="3" key="1">
    <citation type="submission" date="2015-10" db="EMBL/GenBank/DDBJ databases">
        <authorList>
            <person name="Lehtovirta-Morley L.E."/>
            <person name="Vieille C."/>
        </authorList>
    </citation>
    <scope>NUCLEOTIDE SEQUENCE [LARGE SCALE GENOMIC DNA]</scope>
</reference>
<evidence type="ECO:0000313" key="3">
    <source>
        <dbReference type="Proteomes" id="UP000196239"/>
    </source>
</evidence>
<evidence type="ECO:0000256" key="1">
    <source>
        <dbReference type="SAM" id="Phobius"/>
    </source>
</evidence>
<sequence>MMIFSSRKALSSIVTGMVLLVATVILGSAVVMWSNGNFSISKSITTALYTTNVNKFTEQLVIENTWFGSTPSKFVNVTLYNIGSTGITVTDIQIKNSTNTVDLPIVHGNILPQKTNSTKISYGWKSKVPLSIIVTTAKGSVITTDVSP</sequence>
<proteinExistence type="predicted"/>
<organism evidence="2 3">
    <name type="scientific">Nitrosotalea devaniterrae</name>
    <dbReference type="NCBI Taxonomy" id="1078905"/>
    <lineage>
        <taxon>Archaea</taxon>
        <taxon>Nitrososphaerota</taxon>
        <taxon>Nitrososphaeria</taxon>
        <taxon>Nitrosotaleales</taxon>
        <taxon>Nitrosotaleaceae</taxon>
        <taxon>Nitrosotalea</taxon>
    </lineage>
</organism>
<keyword evidence="1" id="KW-0812">Transmembrane</keyword>
<feature type="transmembrane region" description="Helical" evidence="1">
    <location>
        <begin position="12"/>
        <end position="33"/>
    </location>
</feature>
<accession>A0A128A306</accession>